<dbReference type="AlphaFoldDB" id="A0A6G1GDM1"/>
<sequence length="231" mass="26208">MRLAIDEDNTGDTVENIIFDDGHRNPTAQSKIQQKYCRETLKLPTRPSHMTAGFRGNLSSAYLRDYGRNVHHMGTSVVEWWKKFSFDANNKRTTFGRGDFIQVRGTTLKVCGIDDIFTHEALPGYKRLFLILTPTLQPTERVDPAPTSQHTGCVNPVSTSQATGRIDPILKLPLLRIEGEEQQFFVGLPAIEATKLFILPVKEHDGHDNEIPLDKDSDTLLYVNWSKIHFM</sequence>
<dbReference type="EMBL" id="ML975153">
    <property type="protein sequence ID" value="KAF1814106.1"/>
    <property type="molecule type" value="Genomic_DNA"/>
</dbReference>
<gene>
    <name evidence="1 4" type="ORF">P152DRAFT_456338</name>
    <name evidence="2 5" type="ORF">P152DRAFT_470077</name>
</gene>
<name>A0A6G1GDM1_9PEZI</name>
<evidence type="ECO:0000313" key="3">
    <source>
        <dbReference type="Proteomes" id="UP000504638"/>
    </source>
</evidence>
<protein>
    <submittedName>
        <fullName evidence="2 4">Uncharacterized protein</fullName>
    </submittedName>
</protein>
<evidence type="ECO:0000313" key="2">
    <source>
        <dbReference type="EMBL" id="KAF1816010.1"/>
    </source>
</evidence>
<reference evidence="4 5" key="2">
    <citation type="submission" date="2020-04" db="EMBL/GenBank/DDBJ databases">
        <authorList>
            <consortium name="NCBI Genome Project"/>
        </authorList>
    </citation>
    <scope>NUCLEOTIDE SEQUENCE</scope>
    <source>
        <strain evidence="4 5">CBS 781.70</strain>
    </source>
</reference>
<accession>A0A6G1GDM1</accession>
<dbReference type="RefSeq" id="XP_033537641.1">
    <property type="nucleotide sequence ID" value="XM_033680938.1"/>
</dbReference>
<reference evidence="2 4" key="1">
    <citation type="submission" date="2020-01" db="EMBL/GenBank/DDBJ databases">
        <authorList>
            <consortium name="DOE Joint Genome Institute"/>
            <person name="Haridas S."/>
            <person name="Albert R."/>
            <person name="Binder M."/>
            <person name="Bloem J."/>
            <person name="Labutti K."/>
            <person name="Salamov A."/>
            <person name="Andreopoulos B."/>
            <person name="Baker S.E."/>
            <person name="Barry K."/>
            <person name="Bills G."/>
            <person name="Bluhm B.H."/>
            <person name="Cannon C."/>
            <person name="Castanera R."/>
            <person name="Culley D.E."/>
            <person name="Daum C."/>
            <person name="Ezra D."/>
            <person name="Gonzalez J.B."/>
            <person name="Henrissat B."/>
            <person name="Kuo A."/>
            <person name="Liang C."/>
            <person name="Lipzen A."/>
            <person name="Lutzoni F."/>
            <person name="Magnuson J."/>
            <person name="Mondo S."/>
            <person name="Nolan M."/>
            <person name="Ohm R."/>
            <person name="Pangilinan J."/>
            <person name="Park H.-J."/>
            <person name="Ramirez L."/>
            <person name="Alfaro M."/>
            <person name="Sun H."/>
            <person name="Tritt A."/>
            <person name="Yoshinaga Y."/>
            <person name="Zwiers L.-H."/>
            <person name="Turgeon B.G."/>
            <person name="Goodwin S.B."/>
            <person name="Spatafora J.W."/>
            <person name="Crous P.W."/>
            <person name="Grigoriev I.V."/>
        </authorList>
    </citation>
    <scope>NUCLEOTIDE SEQUENCE</scope>
    <source>
        <strain evidence="2 4">CBS 781.70</strain>
    </source>
</reference>
<dbReference type="Proteomes" id="UP000504638">
    <property type="component" value="Unplaced"/>
</dbReference>
<evidence type="ECO:0000313" key="1">
    <source>
        <dbReference type="EMBL" id="KAF1814106.1"/>
    </source>
</evidence>
<reference evidence="4 5" key="3">
    <citation type="submission" date="2025-04" db="UniProtKB">
        <authorList>
            <consortium name="RefSeq"/>
        </authorList>
    </citation>
    <scope>IDENTIFICATION</scope>
    <source>
        <strain evidence="4 5">CBS 781.70</strain>
    </source>
</reference>
<dbReference type="OrthoDB" id="5372708at2759"/>
<proteinExistence type="predicted"/>
<dbReference type="GeneID" id="54419547"/>
<evidence type="ECO:0000313" key="4">
    <source>
        <dbReference type="RefSeq" id="XP_033535737.1"/>
    </source>
</evidence>
<dbReference type="EMBL" id="ML975150">
    <property type="protein sequence ID" value="KAF1816010.1"/>
    <property type="molecule type" value="Genomic_DNA"/>
</dbReference>
<evidence type="ECO:0000313" key="5">
    <source>
        <dbReference type="RefSeq" id="XP_033537641.1"/>
    </source>
</evidence>
<dbReference type="RefSeq" id="XP_033535737.1">
    <property type="nucleotide sequence ID" value="XM_033678977.1"/>
</dbReference>
<keyword evidence="3" id="KW-1185">Reference proteome</keyword>
<organism evidence="2">
    <name type="scientific">Eremomyces bilateralis CBS 781.70</name>
    <dbReference type="NCBI Taxonomy" id="1392243"/>
    <lineage>
        <taxon>Eukaryota</taxon>
        <taxon>Fungi</taxon>
        <taxon>Dikarya</taxon>
        <taxon>Ascomycota</taxon>
        <taxon>Pezizomycotina</taxon>
        <taxon>Dothideomycetes</taxon>
        <taxon>Dothideomycetes incertae sedis</taxon>
        <taxon>Eremomycetales</taxon>
        <taxon>Eremomycetaceae</taxon>
        <taxon>Eremomyces</taxon>
    </lineage>
</organism>